<proteinExistence type="predicted"/>
<dbReference type="EMBL" id="OBQD01000007">
    <property type="protein sequence ID" value="SOC40200.1"/>
    <property type="molecule type" value="Genomic_DNA"/>
</dbReference>
<protein>
    <submittedName>
        <fullName evidence="2">RimJ/RimL family protein N-acetyltransferase</fullName>
    </submittedName>
</protein>
<evidence type="ECO:0000259" key="1">
    <source>
        <dbReference type="PROSITE" id="PS51186"/>
    </source>
</evidence>
<dbReference type="PROSITE" id="PS51186">
    <property type="entry name" value="GNAT"/>
    <property type="match status" value="1"/>
</dbReference>
<dbReference type="PANTHER" id="PTHR43792:SF1">
    <property type="entry name" value="N-ACETYLTRANSFERASE DOMAIN-CONTAINING PROTEIN"/>
    <property type="match status" value="1"/>
</dbReference>
<keyword evidence="3" id="KW-1185">Reference proteome</keyword>
<dbReference type="Pfam" id="PF13302">
    <property type="entry name" value="Acetyltransf_3"/>
    <property type="match status" value="1"/>
</dbReference>
<dbReference type="OrthoDB" id="6293260at2"/>
<dbReference type="RefSeq" id="WP_097139538.1">
    <property type="nucleotide sequence ID" value="NZ_OBQD01000007.1"/>
</dbReference>
<dbReference type="InterPro" id="IPR016181">
    <property type="entry name" value="Acyl_CoA_acyltransferase"/>
</dbReference>
<dbReference type="SUPFAM" id="SSF55729">
    <property type="entry name" value="Acyl-CoA N-acyltransferases (Nat)"/>
    <property type="match status" value="1"/>
</dbReference>
<dbReference type="GO" id="GO:0016747">
    <property type="term" value="F:acyltransferase activity, transferring groups other than amino-acyl groups"/>
    <property type="evidence" value="ECO:0007669"/>
    <property type="project" value="InterPro"/>
</dbReference>
<dbReference type="InterPro" id="IPR051531">
    <property type="entry name" value="N-acetyltransferase"/>
</dbReference>
<name>A0A285UE85_9HYPH</name>
<feature type="domain" description="N-acetyltransferase" evidence="1">
    <location>
        <begin position="12"/>
        <end position="183"/>
    </location>
</feature>
<dbReference type="PANTHER" id="PTHR43792">
    <property type="entry name" value="GNAT FAMILY, PUTATIVE (AFU_ORTHOLOGUE AFUA_3G00765)-RELATED-RELATED"/>
    <property type="match status" value="1"/>
</dbReference>
<reference evidence="2 3" key="1">
    <citation type="submission" date="2017-08" db="EMBL/GenBank/DDBJ databases">
        <authorList>
            <person name="de Groot N.N."/>
        </authorList>
    </citation>
    <scope>NUCLEOTIDE SEQUENCE [LARGE SCALE GENOMIC DNA]</scope>
    <source>
        <strain evidence="2 3">JC85</strain>
    </source>
</reference>
<dbReference type="Proteomes" id="UP000219167">
    <property type="component" value="Unassembled WGS sequence"/>
</dbReference>
<gene>
    <name evidence="2" type="ORF">SAMN05892877_10753</name>
</gene>
<evidence type="ECO:0000313" key="3">
    <source>
        <dbReference type="Proteomes" id="UP000219167"/>
    </source>
</evidence>
<keyword evidence="2" id="KW-0808">Transferase</keyword>
<sequence>MTTGVITRTGRLTVRNWIEGDRDLFHEINSEPEVMRYFPFRRSRAQSDELFDRLRAMIGETGFGFFAIALRRDDRPIGFCGLARTDLAPFLPDGTVEIGWRLARPYWGNGYVTEAASALLAHGFEKCGLEEIVSFAVPENARSTSVMTRIGMRRDPGRDFDHPRVPESHPHLIRHALYAITRGEWQARRPANAISQAH</sequence>
<accession>A0A285UE85</accession>
<evidence type="ECO:0000313" key="2">
    <source>
        <dbReference type="EMBL" id="SOC40200.1"/>
    </source>
</evidence>
<dbReference type="InterPro" id="IPR000182">
    <property type="entry name" value="GNAT_dom"/>
</dbReference>
<organism evidence="2 3">
    <name type="scientific">Rhizobium subbaraonis</name>
    <dbReference type="NCBI Taxonomy" id="908946"/>
    <lineage>
        <taxon>Bacteria</taxon>
        <taxon>Pseudomonadati</taxon>
        <taxon>Pseudomonadota</taxon>
        <taxon>Alphaproteobacteria</taxon>
        <taxon>Hyphomicrobiales</taxon>
        <taxon>Rhizobiaceae</taxon>
        <taxon>Rhizobium/Agrobacterium group</taxon>
        <taxon>Rhizobium</taxon>
    </lineage>
</organism>
<dbReference type="AlphaFoldDB" id="A0A285UE85"/>
<dbReference type="Gene3D" id="3.40.630.30">
    <property type="match status" value="1"/>
</dbReference>